<evidence type="ECO:0000256" key="2">
    <source>
        <dbReference type="ARBA" id="ARBA00022692"/>
    </source>
</evidence>
<keyword evidence="2 5" id="KW-0812">Transmembrane</keyword>
<protein>
    <recommendedName>
        <fullName evidence="5">Probable membrane transporter protein</fullName>
    </recommendedName>
</protein>
<evidence type="ECO:0000256" key="5">
    <source>
        <dbReference type="RuleBase" id="RU363041"/>
    </source>
</evidence>
<feature type="transmembrane region" description="Helical" evidence="5">
    <location>
        <begin position="227"/>
        <end position="245"/>
    </location>
</feature>
<dbReference type="GO" id="GO:0005886">
    <property type="term" value="C:plasma membrane"/>
    <property type="evidence" value="ECO:0007669"/>
    <property type="project" value="UniProtKB-SubCell"/>
</dbReference>
<dbReference type="AlphaFoldDB" id="A0A7V5U1H0"/>
<dbReference type="Pfam" id="PF01925">
    <property type="entry name" value="TauE"/>
    <property type="match status" value="1"/>
</dbReference>
<dbReference type="PANTHER" id="PTHR43701">
    <property type="entry name" value="MEMBRANE TRANSPORTER PROTEIN MJ0441-RELATED"/>
    <property type="match status" value="1"/>
</dbReference>
<feature type="transmembrane region" description="Helical" evidence="5">
    <location>
        <begin position="68"/>
        <end position="88"/>
    </location>
</feature>
<feature type="transmembrane region" description="Helical" evidence="5">
    <location>
        <begin position="131"/>
        <end position="154"/>
    </location>
</feature>
<sequence length="253" mass="26846">MKVLLALMFFVTALIYASVGFGGGSTYTALLVLAGTDRLAVPVISLACNISVVSVGAIRYLRAGLVRWARVWPFLILSVPAAWIGGRLPISESVFVGILSAALFFAGLMLLRRGEQDLKVRKADHTVFNALIGGGLGLISGLVGIGGGIFLAPVLHLRGWGRPREIAALSSLFILVNSLAGLTGQLLKLGGEGRLDIALAWWGLIPVVVIGGLIGNHLSLRLFPETLIRRMTAVLVLFVAARLAWKFITLSIG</sequence>
<evidence type="ECO:0000256" key="4">
    <source>
        <dbReference type="ARBA" id="ARBA00023136"/>
    </source>
</evidence>
<gene>
    <name evidence="6" type="ORF">ENK01_03340</name>
</gene>
<proteinExistence type="inferred from homology"/>
<keyword evidence="4 5" id="KW-0472">Membrane</keyword>
<evidence type="ECO:0000256" key="1">
    <source>
        <dbReference type="ARBA" id="ARBA00004141"/>
    </source>
</evidence>
<name>A0A7V5U1H0_9PROT</name>
<dbReference type="PANTHER" id="PTHR43701:SF5">
    <property type="entry name" value="MEMBRANE TRANSPORTER PROTEIN-RELATED"/>
    <property type="match status" value="1"/>
</dbReference>
<organism evidence="6">
    <name type="scientific">Hellea balneolensis</name>
    <dbReference type="NCBI Taxonomy" id="287478"/>
    <lineage>
        <taxon>Bacteria</taxon>
        <taxon>Pseudomonadati</taxon>
        <taxon>Pseudomonadota</taxon>
        <taxon>Alphaproteobacteria</taxon>
        <taxon>Maricaulales</taxon>
        <taxon>Robiginitomaculaceae</taxon>
        <taxon>Hellea</taxon>
    </lineage>
</organism>
<feature type="transmembrane region" description="Helical" evidence="5">
    <location>
        <begin position="94"/>
        <end position="111"/>
    </location>
</feature>
<comment type="subcellular location">
    <subcellularLocation>
        <location evidence="5">Cell membrane</location>
        <topology evidence="5">Multi-pass membrane protein</topology>
    </subcellularLocation>
    <subcellularLocation>
        <location evidence="1">Membrane</location>
        <topology evidence="1">Multi-pass membrane protein</topology>
    </subcellularLocation>
</comment>
<feature type="transmembrane region" description="Helical" evidence="5">
    <location>
        <begin position="199"/>
        <end position="215"/>
    </location>
</feature>
<accession>A0A7V5U1H0</accession>
<feature type="transmembrane region" description="Helical" evidence="5">
    <location>
        <begin position="38"/>
        <end position="61"/>
    </location>
</feature>
<keyword evidence="5" id="KW-1003">Cell membrane</keyword>
<dbReference type="EMBL" id="DROP01000225">
    <property type="protein sequence ID" value="HHI88965.1"/>
    <property type="molecule type" value="Genomic_DNA"/>
</dbReference>
<keyword evidence="3 5" id="KW-1133">Transmembrane helix</keyword>
<evidence type="ECO:0000256" key="3">
    <source>
        <dbReference type="ARBA" id="ARBA00022989"/>
    </source>
</evidence>
<comment type="caution">
    <text evidence="6">The sequence shown here is derived from an EMBL/GenBank/DDBJ whole genome shotgun (WGS) entry which is preliminary data.</text>
</comment>
<dbReference type="Proteomes" id="UP000885806">
    <property type="component" value="Unassembled WGS sequence"/>
</dbReference>
<dbReference type="InterPro" id="IPR002781">
    <property type="entry name" value="TM_pro_TauE-like"/>
</dbReference>
<comment type="similarity">
    <text evidence="5">Belongs to the 4-toluene sulfonate uptake permease (TSUP) (TC 2.A.102) family.</text>
</comment>
<evidence type="ECO:0000313" key="6">
    <source>
        <dbReference type="EMBL" id="HHI88965.1"/>
    </source>
</evidence>
<reference evidence="6" key="1">
    <citation type="journal article" date="2020" name="mSystems">
        <title>Genome- and Community-Level Interaction Insights into Carbon Utilization and Element Cycling Functions of Hydrothermarchaeota in Hydrothermal Sediment.</title>
        <authorList>
            <person name="Zhou Z."/>
            <person name="Liu Y."/>
            <person name="Xu W."/>
            <person name="Pan J."/>
            <person name="Luo Z.H."/>
            <person name="Li M."/>
        </authorList>
    </citation>
    <scope>NUCLEOTIDE SEQUENCE [LARGE SCALE GENOMIC DNA]</scope>
    <source>
        <strain evidence="6">HyVt-538</strain>
    </source>
</reference>
<dbReference type="InterPro" id="IPR051598">
    <property type="entry name" value="TSUP/Inactive_protease-like"/>
</dbReference>